<evidence type="ECO:0000313" key="10">
    <source>
        <dbReference type="Proteomes" id="UP000294856"/>
    </source>
</evidence>
<dbReference type="PROSITE" id="PS50928">
    <property type="entry name" value="ABC_TM1"/>
    <property type="match status" value="1"/>
</dbReference>
<dbReference type="PANTHER" id="PTHR43163:SF3">
    <property type="entry name" value="PEPTIDE ABC TRANSPORTER PERMEASE PROTEIN"/>
    <property type="match status" value="1"/>
</dbReference>
<sequence length="323" mass="33547">MRFSTPFTRFLLRRIVIGVGQLGVLLVLVFLLSLALPGDAADVQSNDVLGAEQRAAARHLLGLDVAPIQRFLDWLAGAAHGDFGVSYANGHPVGEVIADPFLTTALMAVLALALLVPVAVTAGFAAGSAPGTWCDRIISAVSIGFDSIPDFVLAVLLVSYLALDLGLLPATFLGTDLDTLLARPQYLVLPLIVMVARVAAPLVRLVRAGVIEVMDQPYIAQARRLGVGRMSLLVRHVAPNALAPAMQELGRTGDGLLSGVLIVEAVFVVPGIASALIGAIGNRDDPVILAIVAITGVVAIAINTVIDIAGQRMVPVSADGGSR</sequence>
<accession>A0A4R1FSI2</accession>
<feature type="transmembrane region" description="Helical" evidence="7">
    <location>
        <begin position="137"/>
        <end position="163"/>
    </location>
</feature>
<feature type="transmembrane region" description="Helical" evidence="7">
    <location>
        <begin position="101"/>
        <end position="125"/>
    </location>
</feature>
<evidence type="ECO:0000256" key="7">
    <source>
        <dbReference type="RuleBase" id="RU363032"/>
    </source>
</evidence>
<dbReference type="Proteomes" id="UP000294856">
    <property type="component" value="Unassembled WGS sequence"/>
</dbReference>
<feature type="transmembrane region" description="Helical" evidence="7">
    <location>
        <begin position="186"/>
        <end position="206"/>
    </location>
</feature>
<dbReference type="STRING" id="1210063.GCA_001612665_00140"/>
<keyword evidence="6 7" id="KW-0472">Membrane</keyword>
<dbReference type="PANTHER" id="PTHR43163">
    <property type="entry name" value="DIPEPTIDE TRANSPORT SYSTEM PERMEASE PROTEIN DPPB-RELATED"/>
    <property type="match status" value="1"/>
</dbReference>
<feature type="transmembrane region" description="Helical" evidence="7">
    <location>
        <begin position="287"/>
        <end position="306"/>
    </location>
</feature>
<dbReference type="Pfam" id="PF00528">
    <property type="entry name" value="BPD_transp_1"/>
    <property type="match status" value="1"/>
</dbReference>
<dbReference type="InterPro" id="IPR035906">
    <property type="entry name" value="MetI-like_sf"/>
</dbReference>
<comment type="similarity">
    <text evidence="7">Belongs to the binding-protein-dependent transport system permease family.</text>
</comment>
<evidence type="ECO:0000256" key="2">
    <source>
        <dbReference type="ARBA" id="ARBA00022448"/>
    </source>
</evidence>
<feature type="domain" description="ABC transmembrane type-1" evidence="8">
    <location>
        <begin position="101"/>
        <end position="306"/>
    </location>
</feature>
<dbReference type="InterPro" id="IPR000515">
    <property type="entry name" value="MetI-like"/>
</dbReference>
<dbReference type="EMBL" id="SMFR01000002">
    <property type="protein sequence ID" value="TCJ96449.1"/>
    <property type="molecule type" value="Genomic_DNA"/>
</dbReference>
<dbReference type="Gene3D" id="1.10.3720.10">
    <property type="entry name" value="MetI-like"/>
    <property type="match status" value="1"/>
</dbReference>
<gene>
    <name evidence="9" type="ORF">DFR71_2479</name>
</gene>
<evidence type="ECO:0000256" key="3">
    <source>
        <dbReference type="ARBA" id="ARBA00022475"/>
    </source>
</evidence>
<dbReference type="Pfam" id="PF19300">
    <property type="entry name" value="BPD_transp_1_N"/>
    <property type="match status" value="1"/>
</dbReference>
<dbReference type="AlphaFoldDB" id="A0A4R1FSI2"/>
<dbReference type="SUPFAM" id="SSF161098">
    <property type="entry name" value="MetI-like"/>
    <property type="match status" value="1"/>
</dbReference>
<comment type="subcellular location">
    <subcellularLocation>
        <location evidence="1 7">Cell membrane</location>
        <topology evidence="1 7">Multi-pass membrane protein</topology>
    </subcellularLocation>
</comment>
<evidence type="ECO:0000259" key="8">
    <source>
        <dbReference type="PROSITE" id="PS50928"/>
    </source>
</evidence>
<keyword evidence="5 7" id="KW-1133">Transmembrane helix</keyword>
<dbReference type="OrthoDB" id="147639at2"/>
<evidence type="ECO:0000256" key="5">
    <source>
        <dbReference type="ARBA" id="ARBA00022989"/>
    </source>
</evidence>
<evidence type="ECO:0000256" key="6">
    <source>
        <dbReference type="ARBA" id="ARBA00023136"/>
    </source>
</evidence>
<keyword evidence="10" id="KW-1185">Reference proteome</keyword>
<reference evidence="9 10" key="1">
    <citation type="submission" date="2019-03" db="EMBL/GenBank/DDBJ databases">
        <title>Genomic Encyclopedia of Type Strains, Phase IV (KMG-IV): sequencing the most valuable type-strain genomes for metagenomic binning, comparative biology and taxonomic classification.</title>
        <authorList>
            <person name="Goeker M."/>
        </authorList>
    </citation>
    <scope>NUCLEOTIDE SEQUENCE [LARGE SCALE GENOMIC DNA]</scope>
    <source>
        <strain evidence="9 10">DSM 44684</strain>
    </source>
</reference>
<evidence type="ECO:0000313" key="9">
    <source>
        <dbReference type="EMBL" id="TCJ96449.1"/>
    </source>
</evidence>
<evidence type="ECO:0000256" key="4">
    <source>
        <dbReference type="ARBA" id="ARBA00022692"/>
    </source>
</evidence>
<keyword evidence="2 7" id="KW-0813">Transport</keyword>
<dbReference type="GO" id="GO:0055085">
    <property type="term" value="P:transmembrane transport"/>
    <property type="evidence" value="ECO:0007669"/>
    <property type="project" value="InterPro"/>
</dbReference>
<protein>
    <submittedName>
        <fullName evidence="9">Peptide/nickel transport system permease protein</fullName>
    </submittedName>
</protein>
<feature type="transmembrane region" description="Helical" evidence="7">
    <location>
        <begin position="12"/>
        <end position="36"/>
    </location>
</feature>
<keyword evidence="3" id="KW-1003">Cell membrane</keyword>
<dbReference type="InterPro" id="IPR045621">
    <property type="entry name" value="BPD_transp_1_N"/>
</dbReference>
<dbReference type="RefSeq" id="WP_067444659.1">
    <property type="nucleotide sequence ID" value="NZ_SMFR01000002.1"/>
</dbReference>
<keyword evidence="4 7" id="KW-0812">Transmembrane</keyword>
<comment type="caution">
    <text evidence="9">The sequence shown here is derived from an EMBL/GenBank/DDBJ whole genome shotgun (WGS) entry which is preliminary data.</text>
</comment>
<organism evidence="9 10">
    <name type="scientific">Nocardia alba</name>
    <dbReference type="NCBI Taxonomy" id="225051"/>
    <lineage>
        <taxon>Bacteria</taxon>
        <taxon>Bacillati</taxon>
        <taxon>Actinomycetota</taxon>
        <taxon>Actinomycetes</taxon>
        <taxon>Mycobacteriales</taxon>
        <taxon>Nocardiaceae</taxon>
        <taxon>Nocardia</taxon>
    </lineage>
</organism>
<evidence type="ECO:0000256" key="1">
    <source>
        <dbReference type="ARBA" id="ARBA00004651"/>
    </source>
</evidence>
<dbReference type="CDD" id="cd06261">
    <property type="entry name" value="TM_PBP2"/>
    <property type="match status" value="1"/>
</dbReference>
<proteinExistence type="inferred from homology"/>
<dbReference type="GO" id="GO:0005886">
    <property type="term" value="C:plasma membrane"/>
    <property type="evidence" value="ECO:0007669"/>
    <property type="project" value="UniProtKB-SubCell"/>
</dbReference>
<feature type="transmembrane region" description="Helical" evidence="7">
    <location>
        <begin position="256"/>
        <end position="281"/>
    </location>
</feature>
<name>A0A4R1FSI2_9NOCA</name>